<keyword evidence="1" id="KW-1133">Transmembrane helix</keyword>
<dbReference type="RefSeq" id="WP_152575400.1">
    <property type="nucleotide sequence ID" value="NZ_VIKU02000005.1"/>
</dbReference>
<evidence type="ECO:0000313" key="3">
    <source>
        <dbReference type="Proteomes" id="UP000707206"/>
    </source>
</evidence>
<name>A0A967AVC9_9FLAO</name>
<keyword evidence="3" id="KW-1185">Reference proteome</keyword>
<protein>
    <submittedName>
        <fullName evidence="2">Uncharacterized protein</fullName>
    </submittedName>
</protein>
<comment type="caution">
    <text evidence="2">The sequence shown here is derived from an EMBL/GenBank/DDBJ whole genome shotgun (WGS) entry which is preliminary data.</text>
</comment>
<keyword evidence="1" id="KW-0812">Transmembrane</keyword>
<accession>A0A967AVC9</accession>
<proteinExistence type="predicted"/>
<feature type="transmembrane region" description="Helical" evidence="1">
    <location>
        <begin position="45"/>
        <end position="64"/>
    </location>
</feature>
<dbReference type="Proteomes" id="UP000707206">
    <property type="component" value="Unassembled WGS sequence"/>
</dbReference>
<evidence type="ECO:0000313" key="2">
    <source>
        <dbReference type="EMBL" id="NHF60908.1"/>
    </source>
</evidence>
<reference evidence="2" key="1">
    <citation type="submission" date="2019-07" db="EMBL/GenBank/DDBJ databases">
        <authorList>
            <person name="De-Chao Zhang Q."/>
        </authorList>
    </citation>
    <scope>NUCLEOTIDE SEQUENCE</scope>
    <source>
        <strain evidence="2">TP-CH-4</strain>
    </source>
</reference>
<evidence type="ECO:0000256" key="1">
    <source>
        <dbReference type="SAM" id="Phobius"/>
    </source>
</evidence>
<dbReference type="EMBL" id="VIKU02000005">
    <property type="protein sequence ID" value="NHF60908.1"/>
    <property type="molecule type" value="Genomic_DNA"/>
</dbReference>
<keyword evidence="1" id="KW-0472">Membrane</keyword>
<sequence length="256" mass="28808">MEPNKFEKRIKEQLRRREIQPSVNAWEKISHELDAVEEPKYKGNFWWGIAASVAALLLLSLWYLNTTKSVVVDEPQIVTTPASKVEKPSLEGVKKETNTVEEIVVKAAEQGMAKTGETSRNTSQELFLNEKASTDSNPSKVADEVVESAVVEADIQVLKDNTEKFIDLKIAEVLAKVDDLEENDIVLTEAEVDSLLLQAQRELVSNRLLRNDQTVDAMALLADVEEELDQSFRDEILEKLKTGFLKVRTAVAQRND</sequence>
<gene>
    <name evidence="2" type="ORF">FK220_016265</name>
</gene>
<reference evidence="2" key="2">
    <citation type="submission" date="2020-03" db="EMBL/GenBank/DDBJ databases">
        <title>Flavobacteriaceae bacterium strain TP-CH-4, a member of the family Flavobacteriaceae isolated from a deep-sea seamount.</title>
        <authorList>
            <person name="Zhang D.-C."/>
        </authorList>
    </citation>
    <scope>NUCLEOTIDE SEQUENCE</scope>
    <source>
        <strain evidence="2">TP-CH-4</strain>
    </source>
</reference>
<dbReference type="AlphaFoldDB" id="A0A967AVC9"/>
<organism evidence="2 3">
    <name type="scientific">Pelagihabitans pacificus</name>
    <dbReference type="NCBI Taxonomy" id="2696054"/>
    <lineage>
        <taxon>Bacteria</taxon>
        <taxon>Pseudomonadati</taxon>
        <taxon>Bacteroidota</taxon>
        <taxon>Flavobacteriia</taxon>
        <taxon>Flavobacteriales</taxon>
        <taxon>Flavobacteriaceae</taxon>
        <taxon>Pelagihabitans</taxon>
    </lineage>
</organism>